<evidence type="ECO:0000256" key="4">
    <source>
        <dbReference type="ARBA" id="ARBA00023014"/>
    </source>
</evidence>
<dbReference type="GO" id="GO:0046872">
    <property type="term" value="F:metal ion binding"/>
    <property type="evidence" value="ECO:0007669"/>
    <property type="project" value="UniProtKB-KW"/>
</dbReference>
<dbReference type="GO" id="GO:0003824">
    <property type="term" value="F:catalytic activity"/>
    <property type="evidence" value="ECO:0007669"/>
    <property type="project" value="InterPro"/>
</dbReference>
<feature type="binding site" evidence="5">
    <location>
        <position position="85"/>
    </location>
    <ligand>
        <name>[4Fe-4S] cluster</name>
        <dbReference type="ChEBI" id="CHEBI:49883"/>
        <note>4Fe-4S-S-AdoMet</note>
    </ligand>
</feature>
<comment type="caution">
    <text evidence="7">The sequence shown here is derived from an EMBL/GenBank/DDBJ whole genome shotgun (WGS) entry which is preliminary data.</text>
</comment>
<dbReference type="InterPro" id="IPR040085">
    <property type="entry name" value="MJ0674-like"/>
</dbReference>
<dbReference type="SUPFAM" id="SSF102114">
    <property type="entry name" value="Radical SAM enzymes"/>
    <property type="match status" value="1"/>
</dbReference>
<evidence type="ECO:0000259" key="6">
    <source>
        <dbReference type="Pfam" id="PF04055"/>
    </source>
</evidence>
<dbReference type="EMBL" id="BDGJ01000111">
    <property type="protein sequence ID" value="GAW93060.1"/>
    <property type="molecule type" value="Genomic_DNA"/>
</dbReference>
<dbReference type="InterPro" id="IPR016431">
    <property type="entry name" value="Pyrv-formate_lyase-activ_prd"/>
</dbReference>
<feature type="binding site" evidence="5">
    <location>
        <position position="81"/>
    </location>
    <ligand>
        <name>[4Fe-4S] cluster</name>
        <dbReference type="ChEBI" id="CHEBI:49883"/>
        <note>4Fe-4S-S-AdoMet</note>
    </ligand>
</feature>
<dbReference type="InterPro" id="IPR013785">
    <property type="entry name" value="Aldolase_TIM"/>
</dbReference>
<evidence type="ECO:0000313" key="8">
    <source>
        <dbReference type="Proteomes" id="UP000197032"/>
    </source>
</evidence>
<proteinExistence type="predicted"/>
<evidence type="ECO:0000256" key="2">
    <source>
        <dbReference type="ARBA" id="ARBA00022723"/>
    </source>
</evidence>
<dbReference type="PANTHER" id="PTHR43075">
    <property type="entry name" value="FORMATE LYASE ACTIVATING ENZYME, PUTATIVE (AFU_ORTHOLOGUE AFUA_2G15630)-RELATED"/>
    <property type="match status" value="1"/>
</dbReference>
<dbReference type="Pfam" id="PF04055">
    <property type="entry name" value="Radical_SAM"/>
    <property type="match status" value="1"/>
</dbReference>
<dbReference type="Proteomes" id="UP000197032">
    <property type="component" value="Unassembled WGS sequence"/>
</dbReference>
<dbReference type="CDD" id="cd01335">
    <property type="entry name" value="Radical_SAM"/>
    <property type="match status" value="1"/>
</dbReference>
<dbReference type="GO" id="GO:0051536">
    <property type="term" value="F:iron-sulfur cluster binding"/>
    <property type="evidence" value="ECO:0007669"/>
    <property type="project" value="UniProtKB-KW"/>
</dbReference>
<dbReference type="SFLD" id="SFLDS00029">
    <property type="entry name" value="Radical_SAM"/>
    <property type="match status" value="1"/>
</dbReference>
<sequence length="297" mass="33844">MKPAYLNLSQKELKARKEEAYRRLEKCNICPHECQVDRIQDEKGVCRAGSQVAIASYGPHFGEEEPLVGRYGSGTIFFTYCNLKCVYCQNYEISCGTEGKEISIEELADIMTDLQEMKCHNINLVTPTHYVPQILAALEKAVQKGLKIPLVYNCGGYESLATLKLLDGIIDIYMPDMKYSSEEVARKYSGIRNYPETVKKAVKEMYRQVGDLQVDEHGVALRGLIIRHLVLPERLAGTTEIMRFIAQEISPTAFVNIMEQYYPAYRAKDFPPLNRRISPQEYLEALEEARRAGLKIK</sequence>
<evidence type="ECO:0000256" key="1">
    <source>
        <dbReference type="ARBA" id="ARBA00022691"/>
    </source>
</evidence>
<comment type="cofactor">
    <cofactor evidence="5">
        <name>[4Fe-4S] cluster</name>
        <dbReference type="ChEBI" id="CHEBI:49883"/>
    </cofactor>
    <text evidence="5">Binds 1 [4Fe-4S] cluster. The cluster is coordinated with 3 cysteines and an exchangeable S-adenosyl-L-methionine.</text>
</comment>
<dbReference type="RefSeq" id="WP_088554275.1">
    <property type="nucleotide sequence ID" value="NZ_BDGJ01000111.1"/>
</dbReference>
<evidence type="ECO:0000313" key="7">
    <source>
        <dbReference type="EMBL" id="GAW93060.1"/>
    </source>
</evidence>
<dbReference type="AlphaFoldDB" id="A0A1Z5HUU5"/>
<feature type="binding site" evidence="5">
    <location>
        <position position="88"/>
    </location>
    <ligand>
        <name>[4Fe-4S] cluster</name>
        <dbReference type="ChEBI" id="CHEBI:49883"/>
        <note>4Fe-4S-S-AdoMet</note>
    </ligand>
</feature>
<name>A0A1Z5HUU5_9FIRM</name>
<reference evidence="8" key="1">
    <citation type="journal article" date="2017" name="Appl. Environ. Microbiol.">
        <title>Genomic Analysis of Calderihabitans maritimus KKC1, a Thermophilic, Hydrogenogenic, Carboxydotrophic Bacterium Isolated from Marine Sediment.</title>
        <authorList>
            <person name="Omae K."/>
            <person name="Yoneda Y."/>
            <person name="Fukuyama Y."/>
            <person name="Yoshida T."/>
            <person name="Sako Y."/>
        </authorList>
    </citation>
    <scope>NUCLEOTIDE SEQUENCE [LARGE SCALE GENOMIC DNA]</scope>
    <source>
        <strain evidence="8">KKC1</strain>
    </source>
</reference>
<dbReference type="InterPro" id="IPR058240">
    <property type="entry name" value="rSAM_sf"/>
</dbReference>
<feature type="domain" description="Radical SAM core" evidence="6">
    <location>
        <begin position="76"/>
        <end position="206"/>
    </location>
</feature>
<keyword evidence="4 5" id="KW-0411">Iron-sulfur</keyword>
<evidence type="ECO:0000256" key="3">
    <source>
        <dbReference type="ARBA" id="ARBA00023004"/>
    </source>
</evidence>
<dbReference type="PIRSF" id="PIRSF004869">
    <property type="entry name" value="PflX_prd"/>
    <property type="match status" value="1"/>
</dbReference>
<dbReference type="InterPro" id="IPR007197">
    <property type="entry name" value="rSAM"/>
</dbReference>
<keyword evidence="1 5" id="KW-0949">S-adenosyl-L-methionine</keyword>
<organism evidence="7 8">
    <name type="scientific">Calderihabitans maritimus</name>
    <dbReference type="NCBI Taxonomy" id="1246530"/>
    <lineage>
        <taxon>Bacteria</taxon>
        <taxon>Bacillati</taxon>
        <taxon>Bacillota</taxon>
        <taxon>Clostridia</taxon>
        <taxon>Neomoorellales</taxon>
        <taxon>Calderihabitantaceae</taxon>
        <taxon>Calderihabitans</taxon>
    </lineage>
</organism>
<dbReference type="SFLD" id="SFLDG01099">
    <property type="entry name" value="Uncharacterised_Radical_SAM_Su"/>
    <property type="match status" value="1"/>
</dbReference>
<evidence type="ECO:0000256" key="5">
    <source>
        <dbReference type="PIRSR" id="PIRSR004869-50"/>
    </source>
</evidence>
<protein>
    <submittedName>
        <fullName evidence="7">Radical SAM protein</fullName>
    </submittedName>
</protein>
<keyword evidence="2 5" id="KW-0479">Metal-binding</keyword>
<keyword evidence="3 5" id="KW-0408">Iron</keyword>
<dbReference type="PANTHER" id="PTHR43075:SF1">
    <property type="entry name" value="FORMATE LYASE ACTIVATING ENZYME, PUTATIVE (AFU_ORTHOLOGUE AFUA_2G15630)-RELATED"/>
    <property type="match status" value="1"/>
</dbReference>
<accession>A0A1Z5HUU5</accession>
<dbReference type="Gene3D" id="3.20.20.70">
    <property type="entry name" value="Aldolase class I"/>
    <property type="match status" value="1"/>
</dbReference>
<keyword evidence="8" id="KW-1185">Reference proteome</keyword>
<gene>
    <name evidence="7" type="ORF">KKC1_22010</name>
</gene>
<dbReference type="OrthoDB" id="9781783at2"/>